<feature type="transmembrane region" description="Helical" evidence="7">
    <location>
        <begin position="209"/>
        <end position="232"/>
    </location>
</feature>
<protein>
    <submittedName>
        <fullName evidence="9">MFS transporter</fullName>
    </submittedName>
</protein>
<keyword evidence="6 7" id="KW-0472">Membrane</keyword>
<reference evidence="9" key="1">
    <citation type="submission" date="2018-12" db="EMBL/GenBank/DDBJ databases">
        <authorList>
            <consortium name="PulseNet: The National Subtyping Network for Foodborne Disease Surveillance"/>
            <person name="Tarr C.L."/>
            <person name="Trees E."/>
            <person name="Katz L.S."/>
            <person name="Carleton-Romer H.A."/>
            <person name="Stroika S."/>
            <person name="Kucerova Z."/>
            <person name="Roache K.F."/>
            <person name="Sabol A.L."/>
            <person name="Besser J."/>
            <person name="Gerner-Smidt P."/>
        </authorList>
    </citation>
    <scope>NUCLEOTIDE SEQUENCE</scope>
    <source>
        <strain evidence="9">PNUSAS064340</strain>
    </source>
</reference>
<feature type="transmembrane region" description="Helical" evidence="7">
    <location>
        <begin position="338"/>
        <end position="356"/>
    </location>
</feature>
<gene>
    <name evidence="9" type="ORF">EKX87_21255</name>
</gene>
<feature type="transmembrane region" description="Helical" evidence="7">
    <location>
        <begin position="168"/>
        <end position="188"/>
    </location>
</feature>
<dbReference type="PROSITE" id="PS50850">
    <property type="entry name" value="MFS"/>
    <property type="match status" value="1"/>
</dbReference>
<dbReference type="EMBL" id="AACZBH010000070">
    <property type="protein sequence ID" value="EAN7517796.1"/>
    <property type="molecule type" value="Genomic_DNA"/>
</dbReference>
<dbReference type="InterPro" id="IPR051788">
    <property type="entry name" value="MFS_Transporter"/>
</dbReference>
<keyword evidence="4 7" id="KW-0812">Transmembrane</keyword>
<feature type="transmembrane region" description="Helical" evidence="7">
    <location>
        <begin position="280"/>
        <end position="299"/>
    </location>
</feature>
<evidence type="ECO:0000256" key="2">
    <source>
        <dbReference type="ARBA" id="ARBA00022475"/>
    </source>
</evidence>
<dbReference type="AlphaFoldDB" id="A0A5T3RIN5"/>
<keyword evidence="3" id="KW-0997">Cell inner membrane</keyword>
<dbReference type="FunFam" id="1.20.1250.20:FF:000133">
    <property type="entry name" value="Inner membrane protein YbjJ"/>
    <property type="match status" value="1"/>
</dbReference>
<accession>A0A5T3RIN5</accession>
<dbReference type="Pfam" id="PF07690">
    <property type="entry name" value="MFS_1"/>
    <property type="match status" value="1"/>
</dbReference>
<evidence type="ECO:0000256" key="7">
    <source>
        <dbReference type="SAM" id="Phobius"/>
    </source>
</evidence>
<dbReference type="SUPFAM" id="SSF103473">
    <property type="entry name" value="MFS general substrate transporter"/>
    <property type="match status" value="1"/>
</dbReference>
<dbReference type="GO" id="GO:0005886">
    <property type="term" value="C:plasma membrane"/>
    <property type="evidence" value="ECO:0007669"/>
    <property type="project" value="UniProtKB-SubCell"/>
</dbReference>
<dbReference type="CDD" id="cd17393">
    <property type="entry name" value="MFS_MosC_like"/>
    <property type="match status" value="1"/>
</dbReference>
<name>A0A5T3RIN5_SALER</name>
<feature type="domain" description="Major facilitator superfamily (MFS) profile" evidence="8">
    <location>
        <begin position="13"/>
        <end position="391"/>
    </location>
</feature>
<keyword evidence="5 7" id="KW-1133">Transmembrane helix</keyword>
<dbReference type="Gene3D" id="1.20.1250.20">
    <property type="entry name" value="MFS general substrate transporter like domains"/>
    <property type="match status" value="2"/>
</dbReference>
<sequence>MTVLSSRNALKRRTWALFMFFFLPGLLMASWATRTPAIRDILSVSTAEMGAVLFGLSIGSMSGILCSAWLVKRFGTRKVIRTTMTCAVGGMVILSVALWCASPLIFALGLAVFGASFGAAEVAINVEGAAVERELNKTVLPMMHGFYSFGTGAGVGMALTALSVPANIHIILAAAVAIAPIFIAIRAIPDGTGKNASEDSHLQEKGLPFYRDIQLLLIGVVVLAMAFAEGSANDWLPLLMVDGHGFSPTSGSLIYAGFTLGMTVGRFTGGWFIDRYSRVTVVRASALMGALGIGLIIFVDSDWVAGISVILWGLGASLGFPLTISAASDTGPDAPTRVSVVATTGYLAFLVGPPLLGYLGEHYGLRSAMMVVLALVILAALVAKAVAKPVSTPQPVMEHNA</sequence>
<dbReference type="GO" id="GO:0022857">
    <property type="term" value="F:transmembrane transporter activity"/>
    <property type="evidence" value="ECO:0007669"/>
    <property type="project" value="InterPro"/>
</dbReference>
<keyword evidence="2" id="KW-1003">Cell membrane</keyword>
<evidence type="ECO:0000256" key="5">
    <source>
        <dbReference type="ARBA" id="ARBA00022989"/>
    </source>
</evidence>
<evidence type="ECO:0000256" key="6">
    <source>
        <dbReference type="ARBA" id="ARBA00023136"/>
    </source>
</evidence>
<dbReference type="InterPro" id="IPR020846">
    <property type="entry name" value="MFS_dom"/>
</dbReference>
<feature type="transmembrane region" description="Helical" evidence="7">
    <location>
        <begin position="252"/>
        <end position="273"/>
    </location>
</feature>
<organism evidence="9">
    <name type="scientific">Salmonella enterica</name>
    <name type="common">Salmonella choleraesuis</name>
    <dbReference type="NCBI Taxonomy" id="28901"/>
    <lineage>
        <taxon>Bacteria</taxon>
        <taxon>Pseudomonadati</taxon>
        <taxon>Pseudomonadota</taxon>
        <taxon>Gammaproteobacteria</taxon>
        <taxon>Enterobacterales</taxon>
        <taxon>Enterobacteriaceae</taxon>
        <taxon>Salmonella</taxon>
    </lineage>
</organism>
<evidence type="ECO:0000256" key="1">
    <source>
        <dbReference type="ARBA" id="ARBA00004429"/>
    </source>
</evidence>
<dbReference type="InterPro" id="IPR036259">
    <property type="entry name" value="MFS_trans_sf"/>
</dbReference>
<comment type="subcellular location">
    <subcellularLocation>
        <location evidence="1">Cell inner membrane</location>
        <topology evidence="1">Multi-pass membrane protein</topology>
    </subcellularLocation>
</comment>
<dbReference type="InterPro" id="IPR011701">
    <property type="entry name" value="MFS"/>
</dbReference>
<dbReference type="PANTHER" id="PTHR23514:SF13">
    <property type="entry name" value="INNER MEMBRANE PROTEIN YBJJ"/>
    <property type="match status" value="1"/>
</dbReference>
<feature type="transmembrane region" description="Helical" evidence="7">
    <location>
        <begin position="50"/>
        <end position="71"/>
    </location>
</feature>
<feature type="transmembrane region" description="Helical" evidence="7">
    <location>
        <begin position="305"/>
        <end position="326"/>
    </location>
</feature>
<proteinExistence type="predicted"/>
<evidence type="ECO:0000256" key="4">
    <source>
        <dbReference type="ARBA" id="ARBA00022692"/>
    </source>
</evidence>
<evidence type="ECO:0000256" key="3">
    <source>
        <dbReference type="ARBA" id="ARBA00022519"/>
    </source>
</evidence>
<evidence type="ECO:0000259" key="8">
    <source>
        <dbReference type="PROSITE" id="PS50850"/>
    </source>
</evidence>
<comment type="caution">
    <text evidence="9">The sequence shown here is derived from an EMBL/GenBank/DDBJ whole genome shotgun (WGS) entry which is preliminary data.</text>
</comment>
<dbReference type="PANTHER" id="PTHR23514">
    <property type="entry name" value="BYPASS OF STOP CODON PROTEIN 6"/>
    <property type="match status" value="1"/>
</dbReference>
<dbReference type="FunFam" id="1.20.1250.20:FF:000102">
    <property type="entry name" value="Inner membrane protein ybjJ"/>
    <property type="match status" value="1"/>
</dbReference>
<feature type="transmembrane region" description="Helical" evidence="7">
    <location>
        <begin position="368"/>
        <end position="387"/>
    </location>
</feature>
<evidence type="ECO:0000313" key="9">
    <source>
        <dbReference type="EMBL" id="EAN7517796.1"/>
    </source>
</evidence>